<dbReference type="AlphaFoldDB" id="A0A8K0KZN0"/>
<reference evidence="2" key="1">
    <citation type="submission" date="2021-07" db="EMBL/GenBank/DDBJ databases">
        <title>Elsinoe batatas strain:CRI-CJ2 Genome sequencing and assembly.</title>
        <authorList>
            <person name="Huang L."/>
        </authorList>
    </citation>
    <scope>NUCLEOTIDE SEQUENCE</scope>
    <source>
        <strain evidence="2">CRI-CJ2</strain>
    </source>
</reference>
<feature type="region of interest" description="Disordered" evidence="1">
    <location>
        <begin position="214"/>
        <end position="270"/>
    </location>
</feature>
<organism evidence="2 3">
    <name type="scientific">Elsinoe batatas</name>
    <dbReference type="NCBI Taxonomy" id="2601811"/>
    <lineage>
        <taxon>Eukaryota</taxon>
        <taxon>Fungi</taxon>
        <taxon>Dikarya</taxon>
        <taxon>Ascomycota</taxon>
        <taxon>Pezizomycotina</taxon>
        <taxon>Dothideomycetes</taxon>
        <taxon>Dothideomycetidae</taxon>
        <taxon>Myriangiales</taxon>
        <taxon>Elsinoaceae</taxon>
        <taxon>Elsinoe</taxon>
    </lineage>
</organism>
<comment type="caution">
    <text evidence="2">The sequence shown here is derived from an EMBL/GenBank/DDBJ whole genome shotgun (WGS) entry which is preliminary data.</text>
</comment>
<proteinExistence type="predicted"/>
<name>A0A8K0KZN0_9PEZI</name>
<protein>
    <submittedName>
        <fullName evidence="2">Uncharacterized protein</fullName>
    </submittedName>
</protein>
<feature type="compositionally biased region" description="Polar residues" evidence="1">
    <location>
        <begin position="475"/>
        <end position="489"/>
    </location>
</feature>
<evidence type="ECO:0000313" key="3">
    <source>
        <dbReference type="Proteomes" id="UP000809789"/>
    </source>
</evidence>
<evidence type="ECO:0000256" key="1">
    <source>
        <dbReference type="SAM" id="MobiDB-lite"/>
    </source>
</evidence>
<dbReference type="Proteomes" id="UP000809789">
    <property type="component" value="Unassembled WGS sequence"/>
</dbReference>
<gene>
    <name evidence="2" type="ORF">KVT40_004614</name>
</gene>
<accession>A0A8K0KZN0</accession>
<sequence>MPSSDKSSDKYRAPIDSPAVQDLISRVRSQLDVVAGPEVRSTLKEAVKLVIRLSLRLLPREGTYASQIEHIDNGTAERLLISLVEIGEQLLATAAAALQQTSEPLEKTFLLSERIVQGSKAMLGDWRTIMSGLSLPTSGLTKTIRLTAALCDLALLQPALELLDGNPEHPLSTLKVLLTDAGHILSHVAFVNRQSDKNRRFIFKSLTSSTTPRERTLILKSSSGSSSSDSPSSASSIVPRSTTISDPPTTTLSSRPYPNPATPLLSTSRSMSFSSNVKVPESITEARCEQDHSAGHECEAEGCTILSSPISLSTTALDDITLLDLDLASDGWEWTVETQEVMVEERVADKDVLMMKPFPIQIRKRAKSKVEKNDKNNKVIEEETHASKDLLTGSFKGTTTEILNEVRHERMKSLQRLSGKRSPGPKGKKLQRVWSLPVGTVLGSVPERKRRQTEGAMNRATDFAEANRSLPALPLTSSKVEVPQRTSTF</sequence>
<feature type="region of interest" description="Disordered" evidence="1">
    <location>
        <begin position="446"/>
        <end position="489"/>
    </location>
</feature>
<feature type="compositionally biased region" description="Polar residues" evidence="1">
    <location>
        <begin position="238"/>
        <end position="256"/>
    </location>
</feature>
<feature type="compositionally biased region" description="Low complexity" evidence="1">
    <location>
        <begin position="221"/>
        <end position="236"/>
    </location>
</feature>
<keyword evidence="3" id="KW-1185">Reference proteome</keyword>
<evidence type="ECO:0000313" key="2">
    <source>
        <dbReference type="EMBL" id="KAG8627131.1"/>
    </source>
</evidence>
<dbReference type="EMBL" id="JAESVG020000005">
    <property type="protein sequence ID" value="KAG8627131.1"/>
    <property type="molecule type" value="Genomic_DNA"/>
</dbReference>
<dbReference type="OrthoDB" id="3931330at2759"/>